<name>A0A2N6MQ26_9CYAN</name>
<dbReference type="PANTHER" id="PTHR47962:SF5">
    <property type="entry name" value="ATP-DEPENDENT HELICASE LHR-RELATED"/>
    <property type="match status" value="1"/>
</dbReference>
<dbReference type="Pfam" id="PF00270">
    <property type="entry name" value="DEAD"/>
    <property type="match status" value="1"/>
</dbReference>
<evidence type="ECO:0000259" key="1">
    <source>
        <dbReference type="Pfam" id="PF00270"/>
    </source>
</evidence>
<dbReference type="GO" id="GO:0005524">
    <property type="term" value="F:ATP binding"/>
    <property type="evidence" value="ECO:0007669"/>
    <property type="project" value="InterPro"/>
</dbReference>
<proteinExistence type="predicted"/>
<dbReference type="InterPro" id="IPR052511">
    <property type="entry name" value="ATP-dep_Helicase"/>
</dbReference>
<dbReference type="SUPFAM" id="SSF52540">
    <property type="entry name" value="P-loop containing nucleoside triphosphate hydrolases"/>
    <property type="match status" value="1"/>
</dbReference>
<gene>
    <name evidence="2" type="ORF">CEN41_00320</name>
</gene>
<dbReference type="RefSeq" id="WP_146005724.1">
    <property type="nucleotide sequence ID" value="NZ_NMQI01000012.1"/>
</dbReference>
<feature type="domain" description="DEAD/DEAH-box helicase" evidence="1">
    <location>
        <begin position="35"/>
        <end position="94"/>
    </location>
</feature>
<accession>A0A2N6MQ26</accession>
<dbReference type="AlphaFoldDB" id="A0A2N6MQ26"/>
<dbReference type="Proteomes" id="UP000234966">
    <property type="component" value="Unassembled WGS sequence"/>
</dbReference>
<reference evidence="2 3" key="1">
    <citation type="submission" date="2017-07" db="EMBL/GenBank/DDBJ databases">
        <title>Genomes of Fischerella (Mastigocladus) sp. strains.</title>
        <authorList>
            <person name="Miller S.R."/>
        </authorList>
    </citation>
    <scope>NUCLEOTIDE SEQUENCE [LARGE SCALE GENOMIC DNA]</scope>
    <source>
        <strain evidence="2 3">CCMEE 5330</strain>
    </source>
</reference>
<sequence length="94" mass="10359">MPQPIHADNNNLYTFSRLAPFIQEYIYNHNWTELRPVQIAACQVIFDTDAHLLIAAATAAGKTEAAFLPILTLLHENPSSTIGALYIGPIKALI</sequence>
<evidence type="ECO:0000313" key="2">
    <source>
        <dbReference type="EMBL" id="PMB48851.1"/>
    </source>
</evidence>
<comment type="caution">
    <text evidence="2">The sequence shown here is derived from an EMBL/GenBank/DDBJ whole genome shotgun (WGS) entry which is preliminary data.</text>
</comment>
<organism evidence="2 3">
    <name type="scientific">Fischerella thermalis CCMEE 5330</name>
    <dbReference type="NCBI Taxonomy" id="2019670"/>
    <lineage>
        <taxon>Bacteria</taxon>
        <taxon>Bacillati</taxon>
        <taxon>Cyanobacteriota</taxon>
        <taxon>Cyanophyceae</taxon>
        <taxon>Nostocales</taxon>
        <taxon>Hapalosiphonaceae</taxon>
        <taxon>Fischerella</taxon>
    </lineage>
</organism>
<dbReference type="InterPro" id="IPR011545">
    <property type="entry name" value="DEAD/DEAH_box_helicase_dom"/>
</dbReference>
<dbReference type="GO" id="GO:0003677">
    <property type="term" value="F:DNA binding"/>
    <property type="evidence" value="ECO:0007669"/>
    <property type="project" value="TreeGrafter"/>
</dbReference>
<dbReference type="Gene3D" id="3.40.50.300">
    <property type="entry name" value="P-loop containing nucleotide triphosphate hydrolases"/>
    <property type="match status" value="1"/>
</dbReference>
<protein>
    <recommendedName>
        <fullName evidence="1">DEAD/DEAH-box helicase domain-containing protein</fullName>
    </recommendedName>
</protein>
<dbReference type="EMBL" id="NMQI01000012">
    <property type="protein sequence ID" value="PMB48851.1"/>
    <property type="molecule type" value="Genomic_DNA"/>
</dbReference>
<dbReference type="PANTHER" id="PTHR47962">
    <property type="entry name" value="ATP-DEPENDENT HELICASE LHR-RELATED-RELATED"/>
    <property type="match status" value="1"/>
</dbReference>
<dbReference type="InterPro" id="IPR027417">
    <property type="entry name" value="P-loop_NTPase"/>
</dbReference>
<evidence type="ECO:0000313" key="3">
    <source>
        <dbReference type="Proteomes" id="UP000234966"/>
    </source>
</evidence>
<feature type="non-terminal residue" evidence="2">
    <location>
        <position position="94"/>
    </location>
</feature>
<dbReference type="GO" id="GO:0016887">
    <property type="term" value="F:ATP hydrolysis activity"/>
    <property type="evidence" value="ECO:0007669"/>
    <property type="project" value="TreeGrafter"/>
</dbReference>